<dbReference type="EMBL" id="ATLK01000001">
    <property type="protein sequence ID" value="KFF31732.1"/>
    <property type="molecule type" value="Genomic_DNA"/>
</dbReference>
<evidence type="ECO:0000313" key="3">
    <source>
        <dbReference type="EMBL" id="KFF31732.1"/>
    </source>
</evidence>
<protein>
    <submittedName>
        <fullName evidence="3">Glutaredoxin</fullName>
    </submittedName>
</protein>
<evidence type="ECO:0000259" key="2">
    <source>
        <dbReference type="Pfam" id="PF00462"/>
    </source>
</evidence>
<comment type="caution">
    <text evidence="3">The sequence shown here is derived from an EMBL/GenBank/DDBJ whole genome shotgun (WGS) entry which is preliminary data.</text>
</comment>
<dbReference type="GO" id="GO:0045454">
    <property type="term" value="P:cell redox homeostasis"/>
    <property type="evidence" value="ECO:0007669"/>
    <property type="project" value="TreeGrafter"/>
</dbReference>
<dbReference type="eggNOG" id="COG0695">
    <property type="taxonomic scope" value="Bacteria"/>
</dbReference>
<evidence type="ECO:0000313" key="4">
    <source>
        <dbReference type="Proteomes" id="UP000028730"/>
    </source>
</evidence>
<gene>
    <name evidence="3" type="ORF">BBOMB_1123</name>
</gene>
<dbReference type="SUPFAM" id="SSF52833">
    <property type="entry name" value="Thioredoxin-like"/>
    <property type="match status" value="1"/>
</dbReference>
<dbReference type="PANTHER" id="PTHR34386">
    <property type="entry name" value="GLUTAREDOXIN"/>
    <property type="match status" value="1"/>
</dbReference>
<dbReference type="CDD" id="cd02976">
    <property type="entry name" value="NrdH"/>
    <property type="match status" value="1"/>
</dbReference>
<reference evidence="3 4" key="1">
    <citation type="journal article" date="2014" name="Appl. Environ. Microbiol.">
        <title>Genomic encyclopedia of type strains of the genus Bifidobacterium.</title>
        <authorList>
            <person name="Milani C."/>
            <person name="Lugli G.A."/>
            <person name="Duranti S."/>
            <person name="Turroni F."/>
            <person name="Bottacini F."/>
            <person name="Mangifesta M."/>
            <person name="Sanchez B."/>
            <person name="Viappiani A."/>
            <person name="Mancabelli L."/>
            <person name="Taminiau B."/>
            <person name="Delcenserie V."/>
            <person name="Barrangou R."/>
            <person name="Margolles A."/>
            <person name="van Sinderen D."/>
            <person name="Ventura M."/>
        </authorList>
    </citation>
    <scope>NUCLEOTIDE SEQUENCE [LARGE SCALE GENOMIC DNA]</scope>
    <source>
        <strain evidence="3 4">DSM 19703</strain>
    </source>
</reference>
<feature type="compositionally biased region" description="Low complexity" evidence="1">
    <location>
        <begin position="76"/>
        <end position="93"/>
    </location>
</feature>
<dbReference type="STRING" id="1341695.BBOMB_1123"/>
<accession>A0A080N3J5</accession>
<dbReference type="RefSeq" id="WP_044087499.1">
    <property type="nucleotide sequence ID" value="NZ_ATLK01000001.1"/>
</dbReference>
<dbReference type="InterPro" id="IPR002109">
    <property type="entry name" value="Glutaredoxin"/>
</dbReference>
<dbReference type="GO" id="GO:0009055">
    <property type="term" value="F:electron transfer activity"/>
    <property type="evidence" value="ECO:0007669"/>
    <property type="project" value="TreeGrafter"/>
</dbReference>
<dbReference type="PROSITE" id="PS51354">
    <property type="entry name" value="GLUTAREDOXIN_2"/>
    <property type="match status" value="1"/>
</dbReference>
<dbReference type="Pfam" id="PF00462">
    <property type="entry name" value="Glutaredoxin"/>
    <property type="match status" value="1"/>
</dbReference>
<feature type="domain" description="Glutaredoxin" evidence="2">
    <location>
        <begin position="3"/>
        <end position="55"/>
    </location>
</feature>
<dbReference type="InterPro" id="IPR051548">
    <property type="entry name" value="Grx-like_ET"/>
</dbReference>
<dbReference type="Gene3D" id="3.40.30.10">
    <property type="entry name" value="Glutaredoxin"/>
    <property type="match status" value="1"/>
</dbReference>
<dbReference type="AlphaFoldDB" id="A0A080N3J5"/>
<dbReference type="PANTHER" id="PTHR34386:SF1">
    <property type="entry name" value="GLUTAREDOXIN-LIKE PROTEIN NRDH"/>
    <property type="match status" value="1"/>
</dbReference>
<feature type="region of interest" description="Disordered" evidence="1">
    <location>
        <begin position="72"/>
        <end position="105"/>
    </location>
</feature>
<dbReference type="Proteomes" id="UP000028730">
    <property type="component" value="Unassembled WGS sequence"/>
</dbReference>
<dbReference type="OrthoDB" id="8545217at2"/>
<name>A0A080N3J5_9BIFI</name>
<feature type="compositionally biased region" description="Basic and acidic residues" evidence="1">
    <location>
        <begin position="95"/>
        <end position="105"/>
    </location>
</feature>
<dbReference type="InterPro" id="IPR036249">
    <property type="entry name" value="Thioredoxin-like_sf"/>
</dbReference>
<keyword evidence="4" id="KW-1185">Reference proteome</keyword>
<organism evidence="3 4">
    <name type="scientific">Bifidobacterium bombi DSM 19703</name>
    <dbReference type="NCBI Taxonomy" id="1341695"/>
    <lineage>
        <taxon>Bacteria</taxon>
        <taxon>Bacillati</taxon>
        <taxon>Actinomycetota</taxon>
        <taxon>Actinomycetes</taxon>
        <taxon>Bifidobacteriales</taxon>
        <taxon>Bifidobacteriaceae</taxon>
        <taxon>Bifidobacterium</taxon>
    </lineage>
</organism>
<sequence length="105" mass="11429">MTVTVFTKPHCPQCMATTRQMKRQGLQFETVNLAENPETLKQLIDAGYKQSPIVITPDGSWSGYRPDLIKELGDGSSMNASAAASSSVPQATSNESRKQEVLAQQ</sequence>
<evidence type="ECO:0000256" key="1">
    <source>
        <dbReference type="SAM" id="MobiDB-lite"/>
    </source>
</evidence>
<proteinExistence type="predicted"/>